<dbReference type="SUPFAM" id="SSF50199">
    <property type="entry name" value="Staphylococcal nuclease"/>
    <property type="match status" value="1"/>
</dbReference>
<feature type="domain" description="TNase-like" evidence="1">
    <location>
        <begin position="40"/>
        <end position="171"/>
    </location>
</feature>
<evidence type="ECO:0000313" key="2">
    <source>
        <dbReference type="EMBL" id="KHO64960.1"/>
    </source>
</evidence>
<protein>
    <recommendedName>
        <fullName evidence="1">TNase-like domain-containing protein</fullName>
    </recommendedName>
</protein>
<accession>A0A0B3BQT5</accession>
<name>A0A0B3BQT5_9PSED</name>
<comment type="caution">
    <text evidence="2">The sequence shown here is derived from an EMBL/GenBank/DDBJ whole genome shotgun (WGS) entry which is preliminary data.</text>
</comment>
<evidence type="ECO:0000259" key="1">
    <source>
        <dbReference type="PROSITE" id="PS50830"/>
    </source>
</evidence>
<dbReference type="PROSITE" id="PS50830">
    <property type="entry name" value="TNASE_3"/>
    <property type="match status" value="1"/>
</dbReference>
<proteinExistence type="predicted"/>
<dbReference type="SMART" id="SM00318">
    <property type="entry name" value="SNc"/>
    <property type="match status" value="1"/>
</dbReference>
<sequence>MREALVGISVLQKKAPLWGAFFIAVLFVRPVAALCALPGEGETVRVERVVDGDTLRLVDGRRVRLIGVNAPELGGQRRPAEPYAQAARRFLVEQVQESAGRLRMLPGVERRDGHGRELAHLYDRQGRNLAALLLREGLALQVAVAPNLRLVDCHYQVEAEARLAGKGLWRNMAALAPAQLRRPGFALVHGRVTRVARNRGGTWLELDGGLALRIRPQHQARFRALDLDSVSGRTVEARGWVLERMRPGPGQARWLLELDHPVLLRPVERVGM</sequence>
<dbReference type="Gene3D" id="2.40.50.90">
    <property type="match status" value="1"/>
</dbReference>
<evidence type="ECO:0000313" key="3">
    <source>
        <dbReference type="Proteomes" id="UP000030980"/>
    </source>
</evidence>
<gene>
    <name evidence="2" type="ORF">PT85_10665</name>
</gene>
<dbReference type="STRING" id="706570.PT85_10665"/>
<dbReference type="InterPro" id="IPR016071">
    <property type="entry name" value="Staphylococal_nuclease_OB-fold"/>
</dbReference>
<dbReference type="EMBL" id="JTAK01000004">
    <property type="protein sequence ID" value="KHO64960.1"/>
    <property type="molecule type" value="Genomic_DNA"/>
</dbReference>
<dbReference type="AlphaFoldDB" id="A0A0B3BQT5"/>
<dbReference type="InterPro" id="IPR035437">
    <property type="entry name" value="SNase_OB-fold_sf"/>
</dbReference>
<dbReference type="Pfam" id="PF00565">
    <property type="entry name" value="SNase"/>
    <property type="match status" value="1"/>
</dbReference>
<dbReference type="Proteomes" id="UP000030980">
    <property type="component" value="Unassembled WGS sequence"/>
</dbReference>
<organism evidence="2 3">
    <name type="scientific">Pseudomonas flexibilis</name>
    <dbReference type="NCBI Taxonomy" id="706570"/>
    <lineage>
        <taxon>Bacteria</taxon>
        <taxon>Pseudomonadati</taxon>
        <taxon>Pseudomonadota</taxon>
        <taxon>Gammaproteobacteria</taxon>
        <taxon>Pseudomonadales</taxon>
        <taxon>Pseudomonadaceae</taxon>
        <taxon>Pseudomonas</taxon>
    </lineage>
</organism>
<keyword evidence="3" id="KW-1185">Reference proteome</keyword>
<reference evidence="2 3" key="1">
    <citation type="submission" date="2014-11" db="EMBL/GenBank/DDBJ databases">
        <title>Genome sequence of Pseudomonas tuomuerensis JCM 14085.</title>
        <authorList>
            <person name="Shin S.-K."/>
            <person name="Yi H."/>
        </authorList>
    </citation>
    <scope>NUCLEOTIDE SEQUENCE [LARGE SCALE GENOMIC DNA]</scope>
    <source>
        <strain evidence="2 3">JCM 14085</strain>
    </source>
</reference>